<dbReference type="RefSeq" id="WP_011719060.1">
    <property type="nucleotide sequence ID" value="NC_008578.1"/>
</dbReference>
<dbReference type="GO" id="GO:0008984">
    <property type="term" value="F:protein-glutamate methylesterase activity"/>
    <property type="evidence" value="ECO:0007669"/>
    <property type="project" value="UniProtKB-UniRule"/>
</dbReference>
<accession>A0LRD6</accession>
<keyword evidence="5 7" id="KW-0597">Phosphoprotein</keyword>
<dbReference type="InterPro" id="IPR000673">
    <property type="entry name" value="Sig_transdc_resp-reg_Me-estase"/>
</dbReference>
<evidence type="ECO:0000256" key="4">
    <source>
        <dbReference type="ARBA" id="ARBA00048267"/>
    </source>
</evidence>
<dbReference type="Pfam" id="PF00072">
    <property type="entry name" value="Response_reg"/>
    <property type="match status" value="1"/>
</dbReference>
<comment type="function">
    <text evidence="5">Involved in chemotaxis. Part of a chemotaxis signal transduction system that modulates chemotaxis in response to various stimuli. Catalyzes the demethylation of specific methylglutamate residues introduced into the chemoreceptors (methyl-accepting chemotaxis proteins or MCP) by CheR. Also mediates the irreversible deamidation of specific glutamine residues to glutamic acid.</text>
</comment>
<proteinExistence type="inferred from homology"/>
<keyword evidence="1 5" id="KW-0963">Cytoplasm</keyword>
<reference evidence="10 11" key="1">
    <citation type="journal article" date="2009" name="Genome Res.">
        <title>Complete genome of the cellulolytic thermophile Acidothermus cellulolyticus 11B provides insights into its ecophysiological and evolutionary adaptations.</title>
        <authorList>
            <person name="Barabote R.D."/>
            <person name="Xie G."/>
            <person name="Leu D.H."/>
            <person name="Normand P."/>
            <person name="Necsulea A."/>
            <person name="Daubin V."/>
            <person name="Medigue C."/>
            <person name="Adney W.S."/>
            <person name="Xu X.C."/>
            <person name="Lapidus A."/>
            <person name="Parales R.E."/>
            <person name="Detter C."/>
            <person name="Pujic P."/>
            <person name="Bruce D."/>
            <person name="Lavire C."/>
            <person name="Challacombe J.F."/>
            <person name="Brettin T.S."/>
            <person name="Berry A.M."/>
        </authorList>
    </citation>
    <scope>NUCLEOTIDE SEQUENCE [LARGE SCALE GENOMIC DNA]</scope>
    <source>
        <strain evidence="11">ATCC 43068 / DSM 8971 / 11B</strain>
    </source>
</reference>
<dbReference type="EC" id="3.1.1.61" evidence="5"/>
<dbReference type="Gene3D" id="3.40.50.2300">
    <property type="match status" value="1"/>
</dbReference>
<dbReference type="CDD" id="cd16432">
    <property type="entry name" value="CheB_Rec"/>
    <property type="match status" value="1"/>
</dbReference>
<feature type="active site" evidence="5 6">
    <location>
        <position position="208"/>
    </location>
</feature>
<name>A0LRD6_ACIC1</name>
<comment type="similarity">
    <text evidence="5">Belongs to the CheB family.</text>
</comment>
<dbReference type="PIRSF" id="PIRSF000876">
    <property type="entry name" value="RR_chemtxs_CheB"/>
    <property type="match status" value="1"/>
</dbReference>
<dbReference type="STRING" id="351607.Acel_0222"/>
<dbReference type="Proteomes" id="UP000008221">
    <property type="component" value="Chromosome"/>
</dbReference>
<evidence type="ECO:0000259" key="8">
    <source>
        <dbReference type="PROSITE" id="PS50110"/>
    </source>
</evidence>
<dbReference type="OrthoDB" id="9793421at2"/>
<feature type="active site" evidence="5 6">
    <location>
        <position position="181"/>
    </location>
</feature>
<evidence type="ECO:0000259" key="9">
    <source>
        <dbReference type="PROSITE" id="PS50122"/>
    </source>
</evidence>
<feature type="domain" description="Response regulatory" evidence="8">
    <location>
        <begin position="13"/>
        <end position="128"/>
    </location>
</feature>
<dbReference type="EMBL" id="CP000481">
    <property type="protein sequence ID" value="ABK51996.1"/>
    <property type="molecule type" value="Genomic_DNA"/>
</dbReference>
<keyword evidence="2 5" id="KW-0145">Chemotaxis</keyword>
<feature type="domain" description="CheB-type methylesterase" evidence="9">
    <location>
        <begin position="169"/>
        <end position="359"/>
    </location>
</feature>
<dbReference type="GO" id="GO:0005737">
    <property type="term" value="C:cytoplasm"/>
    <property type="evidence" value="ECO:0007669"/>
    <property type="project" value="UniProtKB-SubCell"/>
</dbReference>
<dbReference type="SUPFAM" id="SSF52738">
    <property type="entry name" value="Methylesterase CheB, C-terminal domain"/>
    <property type="match status" value="1"/>
</dbReference>
<dbReference type="InParanoid" id="A0LRD6"/>
<comment type="catalytic activity">
    <reaction evidence="5">
        <text>L-glutaminyl-[protein] + H2O = L-glutamyl-[protein] + NH4(+)</text>
        <dbReference type="Rhea" id="RHEA:16441"/>
        <dbReference type="Rhea" id="RHEA-COMP:10207"/>
        <dbReference type="Rhea" id="RHEA-COMP:10208"/>
        <dbReference type="ChEBI" id="CHEBI:15377"/>
        <dbReference type="ChEBI" id="CHEBI:28938"/>
        <dbReference type="ChEBI" id="CHEBI:29973"/>
        <dbReference type="ChEBI" id="CHEBI:30011"/>
        <dbReference type="EC" id="3.5.1.44"/>
    </reaction>
</comment>
<dbReference type="GO" id="GO:0006935">
    <property type="term" value="P:chemotaxis"/>
    <property type="evidence" value="ECO:0007669"/>
    <property type="project" value="UniProtKB-UniRule"/>
</dbReference>
<dbReference type="PROSITE" id="PS50110">
    <property type="entry name" value="RESPONSE_REGULATORY"/>
    <property type="match status" value="1"/>
</dbReference>
<dbReference type="Pfam" id="PF01339">
    <property type="entry name" value="CheB_methylest"/>
    <property type="match status" value="1"/>
</dbReference>
<evidence type="ECO:0000256" key="1">
    <source>
        <dbReference type="ARBA" id="ARBA00022490"/>
    </source>
</evidence>
<dbReference type="Gene3D" id="3.40.50.180">
    <property type="entry name" value="Methylesterase CheB, C-terminal domain"/>
    <property type="match status" value="1"/>
</dbReference>
<dbReference type="InterPro" id="IPR008248">
    <property type="entry name" value="CheB-like"/>
</dbReference>
<comment type="PTM">
    <text evidence="5">Phosphorylated by CheA. Phosphorylation of the N-terminal regulatory domain activates the methylesterase activity.</text>
</comment>
<dbReference type="PANTHER" id="PTHR42872">
    <property type="entry name" value="PROTEIN-GLUTAMATE METHYLESTERASE/PROTEIN-GLUTAMINE GLUTAMINASE"/>
    <property type="match status" value="1"/>
</dbReference>
<dbReference type="HOGENOM" id="CLU_000445_51_0_11"/>
<evidence type="ECO:0000313" key="10">
    <source>
        <dbReference type="EMBL" id="ABK51996.1"/>
    </source>
</evidence>
<dbReference type="EC" id="3.5.1.44" evidence="5"/>
<evidence type="ECO:0000256" key="3">
    <source>
        <dbReference type="ARBA" id="ARBA00022801"/>
    </source>
</evidence>
<gene>
    <name evidence="5" type="primary">cheB</name>
    <name evidence="10" type="ordered locus">Acel_0222</name>
</gene>
<evidence type="ECO:0000256" key="2">
    <source>
        <dbReference type="ARBA" id="ARBA00022500"/>
    </source>
</evidence>
<dbReference type="SMART" id="SM00448">
    <property type="entry name" value="REC"/>
    <property type="match status" value="1"/>
</dbReference>
<comment type="domain">
    <text evidence="5">Contains a C-terminal catalytic domain, and an N-terminal region which modulates catalytic activity.</text>
</comment>
<protein>
    <recommendedName>
        <fullName evidence="5">Protein-glutamate methylesterase/protein-glutamine glutaminase</fullName>
        <ecNumber evidence="5">3.1.1.61</ecNumber>
        <ecNumber evidence="5">3.5.1.44</ecNumber>
    </recommendedName>
</protein>
<evidence type="ECO:0000256" key="7">
    <source>
        <dbReference type="PROSITE-ProRule" id="PRU00169"/>
    </source>
</evidence>
<dbReference type="AlphaFoldDB" id="A0LRD6"/>
<keyword evidence="3 5" id="KW-0378">Hydrolase</keyword>
<feature type="active site" evidence="5 6">
    <location>
        <position position="301"/>
    </location>
</feature>
<dbReference type="eggNOG" id="COG2201">
    <property type="taxonomic scope" value="Bacteria"/>
</dbReference>
<dbReference type="InterPro" id="IPR001789">
    <property type="entry name" value="Sig_transdc_resp-reg_receiver"/>
</dbReference>
<evidence type="ECO:0000256" key="5">
    <source>
        <dbReference type="HAMAP-Rule" id="MF_00099"/>
    </source>
</evidence>
<dbReference type="PANTHER" id="PTHR42872:SF6">
    <property type="entry name" value="PROTEIN-GLUTAMATE METHYLESTERASE_PROTEIN-GLUTAMINE GLUTAMINASE"/>
    <property type="match status" value="1"/>
</dbReference>
<dbReference type="SUPFAM" id="SSF52172">
    <property type="entry name" value="CheY-like"/>
    <property type="match status" value="1"/>
</dbReference>
<dbReference type="PROSITE" id="PS50122">
    <property type="entry name" value="CHEB"/>
    <property type="match status" value="1"/>
</dbReference>
<dbReference type="GO" id="GO:0000156">
    <property type="term" value="F:phosphorelay response regulator activity"/>
    <property type="evidence" value="ECO:0007669"/>
    <property type="project" value="InterPro"/>
</dbReference>
<feature type="modified residue" description="4-aspartylphosphate" evidence="5 7">
    <location>
        <position position="64"/>
    </location>
</feature>
<organism evidence="10 11">
    <name type="scientific">Acidothermus cellulolyticus (strain ATCC 43068 / DSM 8971 / 11B)</name>
    <dbReference type="NCBI Taxonomy" id="351607"/>
    <lineage>
        <taxon>Bacteria</taxon>
        <taxon>Bacillati</taxon>
        <taxon>Actinomycetota</taxon>
        <taxon>Actinomycetes</taxon>
        <taxon>Acidothermales</taxon>
        <taxon>Acidothermaceae</taxon>
        <taxon>Acidothermus</taxon>
    </lineage>
</organism>
<dbReference type="HAMAP" id="MF_00099">
    <property type="entry name" value="CheB_chemtxs"/>
    <property type="match status" value="1"/>
</dbReference>
<keyword evidence="11" id="KW-1185">Reference proteome</keyword>
<dbReference type="InterPro" id="IPR035909">
    <property type="entry name" value="CheB_C"/>
</dbReference>
<dbReference type="KEGG" id="ace:Acel_0222"/>
<comment type="subcellular location">
    <subcellularLocation>
        <location evidence="5">Cytoplasm</location>
    </subcellularLocation>
</comment>
<evidence type="ECO:0000313" key="11">
    <source>
        <dbReference type="Proteomes" id="UP000008221"/>
    </source>
</evidence>
<sequence length="365" mass="37893">MTTARDAEPLPAGVLLVEDSGVERRFLRTALSAEPGVAVVGEARNARDALALVDRLRPAAILLDLDLPGETAIELIERVMATSPTPILVYTANRDDDRAARALAAGAVEVVVRPRAGEADRAEYAEAMRREVRVAVRVRVITHPLGKLKARGLGQANGTPAQPPHRTVPAQTIDLVAIGTSTGGPQALAQVLAQLPADFPAAVVVAQHMADGFVDGLAGWLASVCPLPVLIGTPNSRLAPGTVTLAPGGHNLVVRERLRVDIEPPPPTQFHVPGVDPLFLSVAEHVGPRAVGVLLTGMGRDGALGLKAMHDAGAVTIGQDEESSAVWGMPGAAVALGAVQRQLPLWEIPSVLVALVRGDDTGGAP</sequence>
<evidence type="ECO:0000256" key="6">
    <source>
        <dbReference type="PROSITE-ProRule" id="PRU00050"/>
    </source>
</evidence>
<dbReference type="InterPro" id="IPR011006">
    <property type="entry name" value="CheY-like_superfamily"/>
</dbReference>
<dbReference type="GO" id="GO:0050568">
    <property type="term" value="F:protein-glutamine glutaminase activity"/>
    <property type="evidence" value="ECO:0007669"/>
    <property type="project" value="UniProtKB-UniRule"/>
</dbReference>
<comment type="catalytic activity">
    <reaction evidence="4 5">
        <text>[protein]-L-glutamate 5-O-methyl ester + H2O = L-glutamyl-[protein] + methanol + H(+)</text>
        <dbReference type="Rhea" id="RHEA:23236"/>
        <dbReference type="Rhea" id="RHEA-COMP:10208"/>
        <dbReference type="Rhea" id="RHEA-COMP:10311"/>
        <dbReference type="ChEBI" id="CHEBI:15377"/>
        <dbReference type="ChEBI" id="CHEBI:15378"/>
        <dbReference type="ChEBI" id="CHEBI:17790"/>
        <dbReference type="ChEBI" id="CHEBI:29973"/>
        <dbReference type="ChEBI" id="CHEBI:82795"/>
        <dbReference type="EC" id="3.1.1.61"/>
    </reaction>
</comment>